<evidence type="ECO:0000256" key="5">
    <source>
        <dbReference type="ARBA" id="ARBA00023163"/>
    </source>
</evidence>
<accession>A0A267EEF2</accession>
<evidence type="ECO:0000256" key="3">
    <source>
        <dbReference type="ARBA" id="ARBA00023015"/>
    </source>
</evidence>
<feature type="region of interest" description="Disordered" evidence="7">
    <location>
        <begin position="119"/>
        <end position="142"/>
    </location>
</feature>
<feature type="compositionally biased region" description="Gly residues" evidence="7">
    <location>
        <begin position="224"/>
        <end position="235"/>
    </location>
</feature>
<keyword evidence="5" id="KW-0804">Transcription</keyword>
<evidence type="ECO:0000313" key="10">
    <source>
        <dbReference type="Proteomes" id="UP000215902"/>
    </source>
</evidence>
<evidence type="ECO:0000313" key="9">
    <source>
        <dbReference type="EMBL" id="PAA59923.1"/>
    </source>
</evidence>
<evidence type="ECO:0000256" key="4">
    <source>
        <dbReference type="ARBA" id="ARBA00023125"/>
    </source>
</evidence>
<evidence type="ECO:0000259" key="8">
    <source>
        <dbReference type="PROSITE" id="PS50888"/>
    </source>
</evidence>
<keyword evidence="3" id="KW-0805">Transcription regulation</keyword>
<dbReference type="Proteomes" id="UP000215902">
    <property type="component" value="Unassembled WGS sequence"/>
</dbReference>
<evidence type="ECO:0000256" key="7">
    <source>
        <dbReference type="SAM" id="MobiDB-lite"/>
    </source>
</evidence>
<dbReference type="SUPFAM" id="SSF47459">
    <property type="entry name" value="HLH, helix-loop-helix DNA-binding domain"/>
    <property type="match status" value="1"/>
</dbReference>
<dbReference type="EMBL" id="NIVC01002211">
    <property type="protein sequence ID" value="PAA59923.1"/>
    <property type="molecule type" value="Genomic_DNA"/>
</dbReference>
<dbReference type="CDD" id="cd11387">
    <property type="entry name" value="bHLHzip_USF_MITF"/>
    <property type="match status" value="1"/>
</dbReference>
<keyword evidence="4" id="KW-0238">DNA-binding</keyword>
<organism evidence="9 10">
    <name type="scientific">Macrostomum lignano</name>
    <dbReference type="NCBI Taxonomy" id="282301"/>
    <lineage>
        <taxon>Eukaryota</taxon>
        <taxon>Metazoa</taxon>
        <taxon>Spiralia</taxon>
        <taxon>Lophotrochozoa</taxon>
        <taxon>Platyhelminthes</taxon>
        <taxon>Rhabditophora</taxon>
        <taxon>Macrostomorpha</taxon>
        <taxon>Macrostomida</taxon>
        <taxon>Macrostomidae</taxon>
        <taxon>Macrostomum</taxon>
    </lineage>
</organism>
<keyword evidence="10" id="KW-1185">Reference proteome</keyword>
<dbReference type="GO" id="GO:0000978">
    <property type="term" value="F:RNA polymerase II cis-regulatory region sequence-specific DNA binding"/>
    <property type="evidence" value="ECO:0007669"/>
    <property type="project" value="TreeGrafter"/>
</dbReference>
<evidence type="ECO:0000256" key="2">
    <source>
        <dbReference type="ARBA" id="ARBA00008289"/>
    </source>
</evidence>
<dbReference type="InterPro" id="IPR036638">
    <property type="entry name" value="HLH_DNA-bd_sf"/>
</dbReference>
<evidence type="ECO:0000256" key="6">
    <source>
        <dbReference type="ARBA" id="ARBA00023242"/>
    </source>
</evidence>
<feature type="domain" description="BHLH" evidence="8">
    <location>
        <begin position="311"/>
        <end position="366"/>
    </location>
</feature>
<dbReference type="AlphaFoldDB" id="A0A267EEF2"/>
<dbReference type="GO" id="GO:0046983">
    <property type="term" value="F:protein dimerization activity"/>
    <property type="evidence" value="ECO:0007669"/>
    <property type="project" value="InterPro"/>
</dbReference>
<dbReference type="Pfam" id="PF00010">
    <property type="entry name" value="HLH"/>
    <property type="match status" value="1"/>
</dbReference>
<dbReference type="GO" id="GO:0005634">
    <property type="term" value="C:nucleus"/>
    <property type="evidence" value="ECO:0007669"/>
    <property type="project" value="UniProtKB-SubCell"/>
</dbReference>
<dbReference type="OrthoDB" id="6242697at2759"/>
<dbReference type="SMART" id="SM00353">
    <property type="entry name" value="HLH"/>
    <property type="match status" value="1"/>
</dbReference>
<comment type="similarity">
    <text evidence="2">Belongs to the MiT/TFE family.</text>
</comment>
<reference evidence="9 10" key="1">
    <citation type="submission" date="2017-06" db="EMBL/GenBank/DDBJ databases">
        <title>A platform for efficient transgenesis in Macrostomum lignano, a flatworm model organism for stem cell research.</title>
        <authorList>
            <person name="Berezikov E."/>
        </authorList>
    </citation>
    <scope>NUCLEOTIDE SEQUENCE [LARGE SCALE GENOMIC DNA]</scope>
    <source>
        <strain evidence="9">DV1</strain>
        <tissue evidence="9">Whole organism</tissue>
    </source>
</reference>
<dbReference type="PROSITE" id="PS50888">
    <property type="entry name" value="BHLH"/>
    <property type="match status" value="1"/>
</dbReference>
<sequence>NLKQQLTRQQLQLNNSNNSNNNASTLVTAPQSSATIAVAASSAATVSTPYSAVPNVSPAQKLIITSRLPASSLHLVGPWTNSSISSSAPSMLLPAFCLENPTAFHLAQQQQTVTATTATGNMSTGARPARSPSQLSPLSPNSLNSVASASELYQPIEDDMDIDLNLIEPTFTPLSSTVPVTVGCGFGSGAAVSAAVHQLDVSRVLTDDPDDDGDEDDDEEDAGMSGGGGGSGGGTRADAFSAPAGPAALLKASTSAPAGSAHLLALQTSPLPNSRSAGLACLLEHAGSDSGRADTASVASGSPATVNRERCKKDSHNRIERKRRDNINHQISELGDCIPKAWFKDSDLKKNKGNILKASVEYIRDIQTQNGRLQERLDLATDRQRKVEQLNRELFVRMQDLHKVMISHGIAKADDGDAECGIAGDDHLIRDLLCLLSSGGADQAAPGQQGLPPVTADSQVQRNATVKQEPIVIACDSDDSMADEPGSSFS</sequence>
<evidence type="ECO:0000256" key="1">
    <source>
        <dbReference type="ARBA" id="ARBA00004123"/>
    </source>
</evidence>
<dbReference type="GO" id="GO:0000981">
    <property type="term" value="F:DNA-binding transcription factor activity, RNA polymerase II-specific"/>
    <property type="evidence" value="ECO:0007669"/>
    <property type="project" value="TreeGrafter"/>
</dbReference>
<comment type="subcellular location">
    <subcellularLocation>
        <location evidence="1">Nucleus</location>
    </subcellularLocation>
</comment>
<proteinExistence type="inferred from homology"/>
<dbReference type="PANTHER" id="PTHR45776">
    <property type="entry name" value="MIP04163P"/>
    <property type="match status" value="1"/>
</dbReference>
<feature type="region of interest" description="Disordered" evidence="7">
    <location>
        <begin position="289"/>
        <end position="314"/>
    </location>
</feature>
<feature type="non-terminal residue" evidence="9">
    <location>
        <position position="1"/>
    </location>
</feature>
<feature type="compositionally biased region" description="Low complexity" evidence="7">
    <location>
        <begin position="126"/>
        <end position="142"/>
    </location>
</feature>
<dbReference type="PANTHER" id="PTHR45776:SF2">
    <property type="entry name" value="MIP04163P"/>
    <property type="match status" value="1"/>
</dbReference>
<gene>
    <name evidence="9" type="ORF">BOX15_Mlig022949g1</name>
</gene>
<keyword evidence="6" id="KW-0539">Nucleus</keyword>
<name>A0A267EEF2_9PLAT</name>
<comment type="caution">
    <text evidence="9">The sequence shown here is derived from an EMBL/GenBank/DDBJ whole genome shotgun (WGS) entry which is preliminary data.</text>
</comment>
<feature type="region of interest" description="Disordered" evidence="7">
    <location>
        <begin position="202"/>
        <end position="240"/>
    </location>
</feature>
<protein>
    <recommendedName>
        <fullName evidence="8">BHLH domain-containing protein</fullName>
    </recommendedName>
</protein>
<dbReference type="InterPro" id="IPR011598">
    <property type="entry name" value="bHLH_dom"/>
</dbReference>
<dbReference type="STRING" id="282301.A0A267EEF2"/>
<dbReference type="Gene3D" id="4.10.280.10">
    <property type="entry name" value="Helix-loop-helix DNA-binding domain"/>
    <property type="match status" value="1"/>
</dbReference>
<feature type="compositionally biased region" description="Acidic residues" evidence="7">
    <location>
        <begin position="207"/>
        <end position="222"/>
    </location>
</feature>